<dbReference type="AlphaFoldDB" id="A0A1C7MAT5"/>
<evidence type="ECO:0000313" key="2">
    <source>
        <dbReference type="EMBL" id="OBZ73922.1"/>
    </source>
</evidence>
<accession>A0A1C7MAT5</accession>
<comment type="caution">
    <text evidence="2">The sequence shown here is derived from an EMBL/GenBank/DDBJ whole genome shotgun (WGS) entry which is preliminary data.</text>
</comment>
<sequence length="115" mass="12861">MSNQPKTNGIPSQTASLRTLHMPAPNALPHPHAVTPPVHTRTLEVTCSEHWPPDIREAPIGSSPASTMPNARRRDKSSSQPVHFQTEWLLTKLHPISTLRDCICLPRLRRLILTL</sequence>
<protein>
    <submittedName>
        <fullName evidence="2">Uncharacterized protein</fullName>
    </submittedName>
</protein>
<evidence type="ECO:0000256" key="1">
    <source>
        <dbReference type="SAM" id="MobiDB-lite"/>
    </source>
</evidence>
<feature type="region of interest" description="Disordered" evidence="1">
    <location>
        <begin position="1"/>
        <end position="39"/>
    </location>
</feature>
<organism evidence="2 3">
    <name type="scientific">Grifola frondosa</name>
    <name type="common">Maitake</name>
    <name type="synonym">Polyporus frondosus</name>
    <dbReference type="NCBI Taxonomy" id="5627"/>
    <lineage>
        <taxon>Eukaryota</taxon>
        <taxon>Fungi</taxon>
        <taxon>Dikarya</taxon>
        <taxon>Basidiomycota</taxon>
        <taxon>Agaricomycotina</taxon>
        <taxon>Agaricomycetes</taxon>
        <taxon>Polyporales</taxon>
        <taxon>Grifolaceae</taxon>
        <taxon>Grifola</taxon>
    </lineage>
</organism>
<proteinExistence type="predicted"/>
<dbReference type="Proteomes" id="UP000092993">
    <property type="component" value="Unassembled WGS sequence"/>
</dbReference>
<evidence type="ECO:0000313" key="3">
    <source>
        <dbReference type="Proteomes" id="UP000092993"/>
    </source>
</evidence>
<dbReference type="EMBL" id="LUGG01000006">
    <property type="protein sequence ID" value="OBZ73922.1"/>
    <property type="molecule type" value="Genomic_DNA"/>
</dbReference>
<feature type="region of interest" description="Disordered" evidence="1">
    <location>
        <begin position="52"/>
        <end position="82"/>
    </location>
</feature>
<reference evidence="2 3" key="1">
    <citation type="submission" date="2016-03" db="EMBL/GenBank/DDBJ databases">
        <title>Whole genome sequencing of Grifola frondosa 9006-11.</title>
        <authorList>
            <person name="Min B."/>
            <person name="Park H."/>
            <person name="Kim J.-G."/>
            <person name="Cho H."/>
            <person name="Oh Y.-L."/>
            <person name="Kong W.-S."/>
            <person name="Choi I.-G."/>
        </authorList>
    </citation>
    <scope>NUCLEOTIDE SEQUENCE [LARGE SCALE GENOMIC DNA]</scope>
    <source>
        <strain evidence="2 3">9006-11</strain>
    </source>
</reference>
<feature type="compositionally biased region" description="Polar residues" evidence="1">
    <location>
        <begin position="1"/>
        <end position="17"/>
    </location>
</feature>
<feature type="compositionally biased region" description="Low complexity" evidence="1">
    <location>
        <begin position="29"/>
        <end position="39"/>
    </location>
</feature>
<gene>
    <name evidence="2" type="ORF">A0H81_06446</name>
</gene>
<name>A0A1C7MAT5_GRIFR</name>
<keyword evidence="3" id="KW-1185">Reference proteome</keyword>